<evidence type="ECO:0000256" key="1">
    <source>
        <dbReference type="ARBA" id="ARBA00005189"/>
    </source>
</evidence>
<evidence type="ECO:0000256" key="3">
    <source>
        <dbReference type="ARBA" id="ARBA00022679"/>
    </source>
</evidence>
<keyword evidence="6" id="KW-0812">Transmembrane</keyword>
<reference evidence="8 9" key="1">
    <citation type="submission" date="2016-06" db="EMBL/GenBank/DDBJ databases">
        <authorList>
            <person name="Kjaerup R.B."/>
            <person name="Dalgaard T.S."/>
            <person name="Juul-Madsen H.R."/>
        </authorList>
    </citation>
    <scope>NUCLEOTIDE SEQUENCE [LARGE SCALE GENOMIC DNA]</scope>
    <source>
        <strain evidence="8 9">E2838</strain>
    </source>
</reference>
<dbReference type="PANTHER" id="PTHR10434">
    <property type="entry name" value="1-ACYL-SN-GLYCEROL-3-PHOSPHATE ACYLTRANSFERASE"/>
    <property type="match status" value="1"/>
</dbReference>
<name>A0A1A2W1E8_MYCSC</name>
<comment type="caution">
    <text evidence="8">The sequence shown here is derived from an EMBL/GenBank/DDBJ whole genome shotgun (WGS) entry which is preliminary data.</text>
</comment>
<dbReference type="SUPFAM" id="SSF69593">
    <property type="entry name" value="Glycerol-3-phosphate (1)-acyltransferase"/>
    <property type="match status" value="1"/>
</dbReference>
<dbReference type="SMART" id="SM00563">
    <property type="entry name" value="PlsC"/>
    <property type="match status" value="1"/>
</dbReference>
<dbReference type="RefSeq" id="WP_067302696.1">
    <property type="nucleotide sequence ID" value="NZ_LZJY01000096.1"/>
</dbReference>
<keyword evidence="5" id="KW-0012">Acyltransferase</keyword>
<evidence type="ECO:0000256" key="2">
    <source>
        <dbReference type="ARBA" id="ARBA00022516"/>
    </source>
</evidence>
<evidence type="ECO:0000259" key="7">
    <source>
        <dbReference type="SMART" id="SM00563"/>
    </source>
</evidence>
<sequence length="301" mass="31568">MSAPARTGHSWLPRASCDAGCVRVGDVAGSPGLLVALRVTLRVMLALLLAPGVALLAVPLPGRTRVQRVYCRMVLRCFGIRITVTGSPIRNLSGVLVVSPHMSWLDVFAIGSVLPGSFVARADMFTGPATGIVARILKIIPIERASLRRLPAVVDAVARRLGAGQTVVCFPEGTTWCGAPGDDPGRAAAATAGGQPHRGRGAFYPAMFQAAIDAGRPVQPLRLTYHHVDGSVSTVPAFVGDETLLGSIRRLLTVRRTLARVHVESLQLPGTDRRALASRCQSVVGVGTARPAGRGSMLVAS</sequence>
<proteinExistence type="predicted"/>
<accession>A0A1A2W1E8</accession>
<evidence type="ECO:0000313" key="9">
    <source>
        <dbReference type="Proteomes" id="UP000092207"/>
    </source>
</evidence>
<dbReference type="GO" id="GO:0003841">
    <property type="term" value="F:1-acylglycerol-3-phosphate O-acyltransferase activity"/>
    <property type="evidence" value="ECO:0007669"/>
    <property type="project" value="TreeGrafter"/>
</dbReference>
<dbReference type="InterPro" id="IPR002123">
    <property type="entry name" value="Plipid/glycerol_acylTrfase"/>
</dbReference>
<evidence type="ECO:0000256" key="4">
    <source>
        <dbReference type="ARBA" id="ARBA00023098"/>
    </source>
</evidence>
<organism evidence="8 9">
    <name type="scientific">Mycobacterium scrofulaceum</name>
    <dbReference type="NCBI Taxonomy" id="1783"/>
    <lineage>
        <taxon>Bacteria</taxon>
        <taxon>Bacillati</taxon>
        <taxon>Actinomycetota</taxon>
        <taxon>Actinomycetes</taxon>
        <taxon>Mycobacteriales</taxon>
        <taxon>Mycobacteriaceae</taxon>
        <taxon>Mycobacterium</taxon>
    </lineage>
</organism>
<dbReference type="AlphaFoldDB" id="A0A1A2W1E8"/>
<dbReference type="CDD" id="cd07989">
    <property type="entry name" value="LPLAT_AGPAT-like"/>
    <property type="match status" value="1"/>
</dbReference>
<keyword evidence="2" id="KW-0444">Lipid biosynthesis</keyword>
<dbReference type="Proteomes" id="UP000092207">
    <property type="component" value="Unassembled WGS sequence"/>
</dbReference>
<dbReference type="GO" id="GO:0006654">
    <property type="term" value="P:phosphatidic acid biosynthetic process"/>
    <property type="evidence" value="ECO:0007669"/>
    <property type="project" value="TreeGrafter"/>
</dbReference>
<comment type="pathway">
    <text evidence="1">Lipid metabolism.</text>
</comment>
<keyword evidence="4" id="KW-0443">Lipid metabolism</keyword>
<keyword evidence="3" id="KW-0808">Transferase</keyword>
<feature type="transmembrane region" description="Helical" evidence="6">
    <location>
        <begin position="39"/>
        <end position="58"/>
    </location>
</feature>
<evidence type="ECO:0000256" key="6">
    <source>
        <dbReference type="SAM" id="Phobius"/>
    </source>
</evidence>
<dbReference type="EMBL" id="LZJY01000096">
    <property type="protein sequence ID" value="OBI07379.1"/>
    <property type="molecule type" value="Genomic_DNA"/>
</dbReference>
<feature type="domain" description="Phospholipid/glycerol acyltransferase" evidence="7">
    <location>
        <begin position="95"/>
        <end position="226"/>
    </location>
</feature>
<gene>
    <name evidence="8" type="ORF">A5679_10995</name>
</gene>
<dbReference type="Pfam" id="PF01553">
    <property type="entry name" value="Acyltransferase"/>
    <property type="match status" value="1"/>
</dbReference>
<evidence type="ECO:0000256" key="5">
    <source>
        <dbReference type="ARBA" id="ARBA00023315"/>
    </source>
</evidence>
<keyword evidence="6" id="KW-0472">Membrane</keyword>
<dbReference type="PANTHER" id="PTHR10434:SF64">
    <property type="entry name" value="1-ACYL-SN-GLYCEROL-3-PHOSPHATE ACYLTRANSFERASE-RELATED"/>
    <property type="match status" value="1"/>
</dbReference>
<evidence type="ECO:0000313" key="8">
    <source>
        <dbReference type="EMBL" id="OBI07379.1"/>
    </source>
</evidence>
<keyword evidence="6" id="KW-1133">Transmembrane helix</keyword>
<protein>
    <submittedName>
        <fullName evidence="8">Lysophospholipase</fullName>
    </submittedName>
</protein>